<dbReference type="Proteomes" id="UP000784294">
    <property type="component" value="Unassembled WGS sequence"/>
</dbReference>
<protein>
    <submittedName>
        <fullName evidence="1">Uncharacterized protein</fullName>
    </submittedName>
</protein>
<gene>
    <name evidence="1" type="ORF">PXEA_LOCUS32087</name>
</gene>
<organism evidence="1 2">
    <name type="scientific">Protopolystoma xenopodis</name>
    <dbReference type="NCBI Taxonomy" id="117903"/>
    <lineage>
        <taxon>Eukaryota</taxon>
        <taxon>Metazoa</taxon>
        <taxon>Spiralia</taxon>
        <taxon>Lophotrochozoa</taxon>
        <taxon>Platyhelminthes</taxon>
        <taxon>Monogenea</taxon>
        <taxon>Polyopisthocotylea</taxon>
        <taxon>Polystomatidea</taxon>
        <taxon>Polystomatidae</taxon>
        <taxon>Protopolystoma</taxon>
    </lineage>
</organism>
<dbReference type="EMBL" id="CAAALY010258533">
    <property type="protein sequence ID" value="VEL38647.1"/>
    <property type="molecule type" value="Genomic_DNA"/>
</dbReference>
<accession>A0A448XK59</accession>
<sequence>MESTTGSFRGDRERGLEPNLPDRLGAAIATLAANASIGLGLGLELGAHSCSDATVHVLSLSPVRSDDERRFARPKDIAWSTLFENEKTAPESVTCDKTRFRGLPWKTDVAVGLVRFEAAKGRCAWSDDCMFVRIHPRAELQSSCDEDRLLVKASLFSIQQGIAYFCWESYTFATCLREIEVAVEGA</sequence>
<reference evidence="1" key="1">
    <citation type="submission" date="2018-11" db="EMBL/GenBank/DDBJ databases">
        <authorList>
            <consortium name="Pathogen Informatics"/>
        </authorList>
    </citation>
    <scope>NUCLEOTIDE SEQUENCE</scope>
</reference>
<keyword evidence="2" id="KW-1185">Reference proteome</keyword>
<evidence type="ECO:0000313" key="2">
    <source>
        <dbReference type="Proteomes" id="UP000784294"/>
    </source>
</evidence>
<dbReference type="AlphaFoldDB" id="A0A448XK59"/>
<evidence type="ECO:0000313" key="1">
    <source>
        <dbReference type="EMBL" id="VEL38647.1"/>
    </source>
</evidence>
<name>A0A448XK59_9PLAT</name>
<proteinExistence type="predicted"/>
<comment type="caution">
    <text evidence="1">The sequence shown here is derived from an EMBL/GenBank/DDBJ whole genome shotgun (WGS) entry which is preliminary data.</text>
</comment>